<feature type="signal peptide" evidence="1">
    <location>
        <begin position="1"/>
        <end position="19"/>
    </location>
</feature>
<sequence length="171" mass="18528">MTLLTFLLPLLVLLTPTLALPQAGATTTSLAASPTCTTGPPASQPEDKKFQYAGTDSSTGVITTYTLVRPMDATGAGYSVYGEWYTEHLVSGPHWMGYTHASDPYGPSQCQYLCNAAEEKCAAFFAWYEEVDTEAEHMNCVLFDALITPDMFVFNSNNTIASGGYDRICHA</sequence>
<name>A0AA40FBH0_9PEZI</name>
<accession>A0AA40FBH0</accession>
<dbReference type="EMBL" id="JAUKUD010000001">
    <property type="protein sequence ID" value="KAK0754729.1"/>
    <property type="molecule type" value="Genomic_DNA"/>
</dbReference>
<feature type="chain" id="PRO_5041346380" description="Apple domain-containing protein" evidence="1">
    <location>
        <begin position="20"/>
        <end position="171"/>
    </location>
</feature>
<dbReference type="Proteomes" id="UP001172155">
    <property type="component" value="Unassembled WGS sequence"/>
</dbReference>
<keyword evidence="3" id="KW-1185">Reference proteome</keyword>
<reference evidence="2" key="1">
    <citation type="submission" date="2023-06" db="EMBL/GenBank/DDBJ databases">
        <title>Genome-scale phylogeny and comparative genomics of the fungal order Sordariales.</title>
        <authorList>
            <consortium name="Lawrence Berkeley National Laboratory"/>
            <person name="Hensen N."/>
            <person name="Bonometti L."/>
            <person name="Westerberg I."/>
            <person name="Brannstrom I.O."/>
            <person name="Guillou S."/>
            <person name="Cros-Aarteil S."/>
            <person name="Calhoun S."/>
            <person name="Haridas S."/>
            <person name="Kuo A."/>
            <person name="Mondo S."/>
            <person name="Pangilinan J."/>
            <person name="Riley R."/>
            <person name="LaButti K."/>
            <person name="Andreopoulos B."/>
            <person name="Lipzen A."/>
            <person name="Chen C."/>
            <person name="Yanf M."/>
            <person name="Daum C."/>
            <person name="Ng V."/>
            <person name="Clum A."/>
            <person name="Steindorff A."/>
            <person name="Ohm R."/>
            <person name="Martin F."/>
            <person name="Silar P."/>
            <person name="Natvig D."/>
            <person name="Lalanne C."/>
            <person name="Gautier V."/>
            <person name="Ament-velasquez S.L."/>
            <person name="Kruys A."/>
            <person name="Hutchinson M.I."/>
            <person name="Powell A.J."/>
            <person name="Barry K."/>
            <person name="Miller A.N."/>
            <person name="Grigoriev I.V."/>
            <person name="Debuchy R."/>
            <person name="Gladieux P."/>
            <person name="Thoren M.H."/>
            <person name="Johannesson H."/>
        </authorList>
    </citation>
    <scope>NUCLEOTIDE SEQUENCE</scope>
    <source>
        <strain evidence="2">SMH3187-1</strain>
    </source>
</reference>
<evidence type="ECO:0000313" key="3">
    <source>
        <dbReference type="Proteomes" id="UP001172155"/>
    </source>
</evidence>
<evidence type="ECO:0000256" key="1">
    <source>
        <dbReference type="SAM" id="SignalP"/>
    </source>
</evidence>
<dbReference type="AlphaFoldDB" id="A0AA40FBH0"/>
<evidence type="ECO:0008006" key="4">
    <source>
        <dbReference type="Google" id="ProtNLM"/>
    </source>
</evidence>
<evidence type="ECO:0000313" key="2">
    <source>
        <dbReference type="EMBL" id="KAK0754729.1"/>
    </source>
</evidence>
<proteinExistence type="predicted"/>
<gene>
    <name evidence="2" type="ORF">B0T18DRAFT_425076</name>
</gene>
<protein>
    <recommendedName>
        <fullName evidence="4">Apple domain-containing protein</fullName>
    </recommendedName>
</protein>
<comment type="caution">
    <text evidence="2">The sequence shown here is derived from an EMBL/GenBank/DDBJ whole genome shotgun (WGS) entry which is preliminary data.</text>
</comment>
<organism evidence="2 3">
    <name type="scientific">Schizothecium vesticola</name>
    <dbReference type="NCBI Taxonomy" id="314040"/>
    <lineage>
        <taxon>Eukaryota</taxon>
        <taxon>Fungi</taxon>
        <taxon>Dikarya</taxon>
        <taxon>Ascomycota</taxon>
        <taxon>Pezizomycotina</taxon>
        <taxon>Sordariomycetes</taxon>
        <taxon>Sordariomycetidae</taxon>
        <taxon>Sordariales</taxon>
        <taxon>Schizotheciaceae</taxon>
        <taxon>Schizothecium</taxon>
    </lineage>
</organism>
<keyword evidence="1" id="KW-0732">Signal</keyword>